<dbReference type="EMBL" id="JBBWRZ010000002">
    <property type="protein sequence ID" value="KAK8243773.1"/>
    <property type="molecule type" value="Genomic_DNA"/>
</dbReference>
<sequence>MATLKIMLLLCAWIAAGMAHPFHDDDNLAQHLHSPRALKRIGLGGAFHEINVDSGTEKHSRDTADDDQPWCILVSRILNTSSNTSSCDGARYPNECRTASQAAPFIYASWSKYKIDSMATRAALVSLMLYESSKFKYNWGHFVGDETVHTPGKGTRNMQSATYNEEYATTLYGADKVAQAKASGGADGVLTLVSGDEDSFGSAAWFITSQCTESVQQGVASGTQEGFEEYITSCIGTKMNQDRLDLWKNATSAWGV</sequence>
<reference evidence="2 3" key="1">
    <citation type="submission" date="2024-04" db="EMBL/GenBank/DDBJ databases">
        <title>Phyllosticta paracitricarpa is synonymous to the EU quarantine fungus P. citricarpa based on phylogenomic analyses.</title>
        <authorList>
            <consortium name="Lawrence Berkeley National Laboratory"/>
            <person name="Van Ingen-Buijs V.A."/>
            <person name="Van Westerhoven A.C."/>
            <person name="Haridas S."/>
            <person name="Skiadas P."/>
            <person name="Martin F."/>
            <person name="Groenewald J.Z."/>
            <person name="Crous P.W."/>
            <person name="Seidl M.F."/>
        </authorList>
    </citation>
    <scope>NUCLEOTIDE SEQUENCE [LARGE SCALE GENOMIC DNA]</scope>
    <source>
        <strain evidence="2 3">CBS 123374</strain>
    </source>
</reference>
<organism evidence="2 3">
    <name type="scientific">Phyllosticta capitalensis</name>
    <dbReference type="NCBI Taxonomy" id="121624"/>
    <lineage>
        <taxon>Eukaryota</taxon>
        <taxon>Fungi</taxon>
        <taxon>Dikarya</taxon>
        <taxon>Ascomycota</taxon>
        <taxon>Pezizomycotina</taxon>
        <taxon>Dothideomycetes</taxon>
        <taxon>Dothideomycetes incertae sedis</taxon>
        <taxon>Botryosphaeriales</taxon>
        <taxon>Phyllostictaceae</taxon>
        <taxon>Phyllosticta</taxon>
    </lineage>
</organism>
<comment type="caution">
    <text evidence="2">The sequence shown here is derived from an EMBL/GenBank/DDBJ whole genome shotgun (WGS) entry which is preliminary data.</text>
</comment>
<name>A0ABR1YYL4_9PEZI</name>
<evidence type="ECO:0000256" key="1">
    <source>
        <dbReference type="SAM" id="SignalP"/>
    </source>
</evidence>
<feature type="signal peptide" evidence="1">
    <location>
        <begin position="1"/>
        <end position="19"/>
    </location>
</feature>
<dbReference type="Proteomes" id="UP001492380">
    <property type="component" value="Unassembled WGS sequence"/>
</dbReference>
<evidence type="ECO:0000313" key="2">
    <source>
        <dbReference type="EMBL" id="KAK8243773.1"/>
    </source>
</evidence>
<gene>
    <name evidence="2" type="ORF">HDK90DRAFT_133503</name>
</gene>
<accession>A0ABR1YYL4</accession>
<keyword evidence="3" id="KW-1185">Reference proteome</keyword>
<keyword evidence="1" id="KW-0732">Signal</keyword>
<proteinExistence type="predicted"/>
<feature type="chain" id="PRO_5045680524" evidence="1">
    <location>
        <begin position="20"/>
        <end position="256"/>
    </location>
</feature>
<protein>
    <submittedName>
        <fullName evidence="2">Uncharacterized protein</fullName>
    </submittedName>
</protein>
<evidence type="ECO:0000313" key="3">
    <source>
        <dbReference type="Proteomes" id="UP001492380"/>
    </source>
</evidence>